<dbReference type="NCBIfam" id="NF003592">
    <property type="entry name" value="PRK05254.1-5"/>
    <property type="match status" value="1"/>
</dbReference>
<keyword evidence="11" id="KW-1185">Reference proteome</keyword>
<dbReference type="InterPro" id="IPR002043">
    <property type="entry name" value="UDG_fam1"/>
</dbReference>
<name>A0A9W7KYR8_9STRA</name>
<comment type="function">
    <text evidence="5 7">Excises uracil residues from the DNA which can arise as a result of misincorporation of dUMP residues by DNA polymerase or due to deamination of cytosine.</text>
</comment>
<gene>
    <name evidence="10" type="ORF">TrLO_g11855</name>
</gene>
<comment type="catalytic activity">
    <reaction evidence="5 7">
        <text>Hydrolyzes single-stranded DNA or mismatched double-stranded DNA and polynucleotides, releasing free uracil.</text>
        <dbReference type="EC" id="3.2.2.27"/>
    </reaction>
</comment>
<comment type="subcellular location">
    <subcellularLocation>
        <location evidence="5">Mitochondrion</location>
    </subcellularLocation>
    <subcellularLocation>
        <location evidence="5">Nucleus</location>
    </subcellularLocation>
</comment>
<protein>
    <recommendedName>
        <fullName evidence="5 7">Uracil-DNA glycosylase</fullName>
        <shortName evidence="5">UDG</shortName>
        <ecNumber evidence="5 7">3.2.2.27</ecNumber>
    </recommendedName>
</protein>
<accession>A0A9W7KYR8</accession>
<evidence type="ECO:0000256" key="3">
    <source>
        <dbReference type="ARBA" id="ARBA00022801"/>
    </source>
</evidence>
<dbReference type="InterPro" id="IPR005122">
    <property type="entry name" value="Uracil-DNA_glycosylase-like"/>
</dbReference>
<dbReference type="GO" id="GO:0097510">
    <property type="term" value="P:base-excision repair, AP site formation via deaminated base removal"/>
    <property type="evidence" value="ECO:0007669"/>
    <property type="project" value="TreeGrafter"/>
</dbReference>
<dbReference type="NCBIfam" id="TIGR00628">
    <property type="entry name" value="ung"/>
    <property type="match status" value="1"/>
</dbReference>
<dbReference type="EMBL" id="BRXW01000249">
    <property type="protein sequence ID" value="GMI16339.1"/>
    <property type="molecule type" value="Genomic_DNA"/>
</dbReference>
<feature type="active site" description="Proton acceptor" evidence="5 6">
    <location>
        <position position="152"/>
    </location>
</feature>
<feature type="region of interest" description="Disordered" evidence="8">
    <location>
        <begin position="32"/>
        <end position="62"/>
    </location>
</feature>
<dbReference type="PANTHER" id="PTHR11264">
    <property type="entry name" value="URACIL-DNA GLYCOSYLASE"/>
    <property type="match status" value="1"/>
</dbReference>
<dbReference type="SUPFAM" id="SSF52141">
    <property type="entry name" value="Uracil-DNA glycosylase-like"/>
    <property type="match status" value="1"/>
</dbReference>
<keyword evidence="2 5" id="KW-0227">DNA damage</keyword>
<feature type="compositionally biased region" description="Basic and acidic residues" evidence="8">
    <location>
        <begin position="49"/>
        <end position="59"/>
    </location>
</feature>
<feature type="domain" description="Uracil-DNA glycosylase-like" evidence="9">
    <location>
        <begin position="137"/>
        <end position="308"/>
    </location>
</feature>
<dbReference type="GO" id="GO:0005739">
    <property type="term" value="C:mitochondrion"/>
    <property type="evidence" value="ECO:0007669"/>
    <property type="project" value="UniProtKB-SubCell"/>
</dbReference>
<dbReference type="OrthoDB" id="10031947at2759"/>
<proteinExistence type="inferred from homology"/>
<evidence type="ECO:0000313" key="11">
    <source>
        <dbReference type="Proteomes" id="UP001165122"/>
    </source>
</evidence>
<dbReference type="PROSITE" id="PS00130">
    <property type="entry name" value="U_DNA_GLYCOSYLASE"/>
    <property type="match status" value="1"/>
</dbReference>
<keyword evidence="5" id="KW-0496">Mitochondrion</keyword>
<dbReference type="GO" id="GO:0004844">
    <property type="term" value="F:uracil DNA N-glycosylase activity"/>
    <property type="evidence" value="ECO:0007669"/>
    <property type="project" value="UniProtKB-UniRule"/>
</dbReference>
<dbReference type="NCBIfam" id="NF003588">
    <property type="entry name" value="PRK05254.1-1"/>
    <property type="match status" value="1"/>
</dbReference>
<keyword evidence="5" id="KW-0539">Nucleus</keyword>
<dbReference type="InterPro" id="IPR036895">
    <property type="entry name" value="Uracil-DNA_glycosylase-like_sf"/>
</dbReference>
<dbReference type="SMART" id="SM00986">
    <property type="entry name" value="UDG"/>
    <property type="match status" value="1"/>
</dbReference>
<keyword evidence="3 5" id="KW-0378">Hydrolase</keyword>
<dbReference type="EC" id="3.2.2.27" evidence="5 7"/>
<dbReference type="AlphaFoldDB" id="A0A9W7KYR8"/>
<evidence type="ECO:0000256" key="8">
    <source>
        <dbReference type="SAM" id="MobiDB-lite"/>
    </source>
</evidence>
<dbReference type="PANTHER" id="PTHR11264:SF0">
    <property type="entry name" value="URACIL-DNA GLYCOSYLASE"/>
    <property type="match status" value="1"/>
</dbReference>
<dbReference type="Gene3D" id="3.40.470.10">
    <property type="entry name" value="Uracil-DNA glycosylase-like domain"/>
    <property type="match status" value="1"/>
</dbReference>
<sequence length="323" mass="35935">MSLLSFGFKRKASEATDKADAPLVSKSIETLPVPSKPNVAAASPAIKKQKSENKNKAEEENVEEVEEKKVVISNPVAVMNSSAAEQFTATLTDETWKEKLSSTTSSKTFSNLVTFVNKERASKTIFPPEVEVFSAFNLTPFDKVKVIIIGQDPYHGPGQGHGLSFSVKPNVQIPPSLRNIYKMQLETNCLTKKPTTGYLKSWAEQGVFCLNVTLTVRQGDPNSHETKKRDGNVGWKYFTSNVLKKLSREKENLVFFGWGKNAENIIAETVDKRKHLIINSSHPSPLGATKTARPFMGSDCFNKCNQYLEEKGETKIDWDTVNK</sequence>
<dbReference type="SMART" id="SM00987">
    <property type="entry name" value="UreE_C"/>
    <property type="match status" value="1"/>
</dbReference>
<evidence type="ECO:0000256" key="7">
    <source>
        <dbReference type="RuleBase" id="RU003780"/>
    </source>
</evidence>
<evidence type="ECO:0000313" key="10">
    <source>
        <dbReference type="EMBL" id="GMI16339.1"/>
    </source>
</evidence>
<evidence type="ECO:0000256" key="1">
    <source>
        <dbReference type="ARBA" id="ARBA00008184"/>
    </source>
</evidence>
<evidence type="ECO:0000259" key="9">
    <source>
        <dbReference type="SMART" id="SM00986"/>
    </source>
</evidence>
<dbReference type="GO" id="GO:0005634">
    <property type="term" value="C:nucleus"/>
    <property type="evidence" value="ECO:0007669"/>
    <property type="project" value="UniProtKB-SubCell"/>
</dbReference>
<dbReference type="Pfam" id="PF03167">
    <property type="entry name" value="UDG"/>
    <property type="match status" value="1"/>
</dbReference>
<evidence type="ECO:0000256" key="5">
    <source>
        <dbReference type="HAMAP-Rule" id="MF_03166"/>
    </source>
</evidence>
<evidence type="ECO:0000256" key="4">
    <source>
        <dbReference type="ARBA" id="ARBA00023204"/>
    </source>
</evidence>
<dbReference type="CDD" id="cd10027">
    <property type="entry name" value="UDG-F1-like"/>
    <property type="match status" value="1"/>
</dbReference>
<evidence type="ECO:0000256" key="6">
    <source>
        <dbReference type="PROSITE-ProRule" id="PRU10072"/>
    </source>
</evidence>
<comment type="caution">
    <text evidence="10">The sequence shown here is derived from an EMBL/GenBank/DDBJ whole genome shotgun (WGS) entry which is preliminary data.</text>
</comment>
<comment type="similarity">
    <text evidence="1 5 7">Belongs to the uracil-DNA glycosylase (UDG) superfamily. UNG family.</text>
</comment>
<organism evidence="10 11">
    <name type="scientific">Triparma laevis f. longispina</name>
    <dbReference type="NCBI Taxonomy" id="1714387"/>
    <lineage>
        <taxon>Eukaryota</taxon>
        <taxon>Sar</taxon>
        <taxon>Stramenopiles</taxon>
        <taxon>Ochrophyta</taxon>
        <taxon>Bolidophyceae</taxon>
        <taxon>Parmales</taxon>
        <taxon>Triparmaceae</taxon>
        <taxon>Triparma</taxon>
    </lineage>
</organism>
<dbReference type="Proteomes" id="UP001165122">
    <property type="component" value="Unassembled WGS sequence"/>
</dbReference>
<reference evidence="11" key="1">
    <citation type="journal article" date="2023" name="Commun. Biol.">
        <title>Genome analysis of Parmales, the sister group of diatoms, reveals the evolutionary specialization of diatoms from phago-mixotrophs to photoautotrophs.</title>
        <authorList>
            <person name="Ban H."/>
            <person name="Sato S."/>
            <person name="Yoshikawa S."/>
            <person name="Yamada K."/>
            <person name="Nakamura Y."/>
            <person name="Ichinomiya M."/>
            <person name="Sato N."/>
            <person name="Blanc-Mathieu R."/>
            <person name="Endo H."/>
            <person name="Kuwata A."/>
            <person name="Ogata H."/>
        </authorList>
    </citation>
    <scope>NUCLEOTIDE SEQUENCE [LARGE SCALE GENOMIC DNA]</scope>
    <source>
        <strain evidence="11">NIES 3700</strain>
    </source>
</reference>
<evidence type="ECO:0000256" key="2">
    <source>
        <dbReference type="ARBA" id="ARBA00022763"/>
    </source>
</evidence>
<dbReference type="HAMAP" id="MF_00148">
    <property type="entry name" value="UDG"/>
    <property type="match status" value="1"/>
</dbReference>
<dbReference type="NCBIfam" id="NF003589">
    <property type="entry name" value="PRK05254.1-2"/>
    <property type="match status" value="1"/>
</dbReference>
<dbReference type="InterPro" id="IPR018085">
    <property type="entry name" value="Ura-DNA_Glyclase_AS"/>
</dbReference>
<keyword evidence="4 5" id="KW-0234">DNA repair</keyword>